<dbReference type="Pfam" id="PF18854">
    <property type="entry name" value="baeRF_family10"/>
    <property type="match status" value="1"/>
</dbReference>
<keyword evidence="2" id="KW-1185">Reference proteome</keyword>
<protein>
    <submittedName>
        <fullName evidence="1">Uncharacterized protein</fullName>
    </submittedName>
</protein>
<dbReference type="EMBL" id="VKDB01000020">
    <property type="protein sequence ID" value="TSA81771.1"/>
    <property type="molecule type" value="Genomic_DNA"/>
</dbReference>
<dbReference type="AlphaFoldDB" id="A0A553UP94"/>
<reference evidence="1 2" key="1">
    <citation type="submission" date="2019-07" db="EMBL/GenBank/DDBJ databases">
        <title>Deinococcus detaillus sp. nov., isolated from humus soil in Antarctica.</title>
        <authorList>
            <person name="Zhang K."/>
        </authorList>
    </citation>
    <scope>NUCLEOTIDE SEQUENCE [LARGE SCALE GENOMIC DNA]</scope>
    <source>
        <strain evidence="1 2">H1</strain>
    </source>
</reference>
<dbReference type="RefSeq" id="WP_143721518.1">
    <property type="nucleotide sequence ID" value="NZ_VKDB01000020.1"/>
</dbReference>
<gene>
    <name evidence="1" type="ORF">FNU79_14450</name>
</gene>
<dbReference type="InterPro" id="IPR041202">
    <property type="entry name" value="BaeRF_family10"/>
</dbReference>
<organism evidence="1 2">
    <name type="scientific">Deinococcus detaillensis</name>
    <dbReference type="NCBI Taxonomy" id="2592048"/>
    <lineage>
        <taxon>Bacteria</taxon>
        <taxon>Thermotogati</taxon>
        <taxon>Deinococcota</taxon>
        <taxon>Deinococci</taxon>
        <taxon>Deinococcales</taxon>
        <taxon>Deinococcaceae</taxon>
        <taxon>Deinococcus</taxon>
    </lineage>
</organism>
<proteinExistence type="predicted"/>
<evidence type="ECO:0000313" key="2">
    <source>
        <dbReference type="Proteomes" id="UP000316092"/>
    </source>
</evidence>
<dbReference type="OrthoDB" id="5241360at2"/>
<comment type="caution">
    <text evidence="1">The sequence shown here is derived from an EMBL/GenBank/DDBJ whole genome shotgun (WGS) entry which is preliminary data.</text>
</comment>
<evidence type="ECO:0000313" key="1">
    <source>
        <dbReference type="EMBL" id="TSA81771.1"/>
    </source>
</evidence>
<dbReference type="Proteomes" id="UP000316092">
    <property type="component" value="Unassembled WGS sequence"/>
</dbReference>
<sequence length="392" mass="42092">MSTAPTTHHSQLGNATLTLLEPALPVRRVLSIVLDVSPGSVTNQGGGLHLRAQHLLDAVDAPAALAAAVMDDLDDAQRRTHTRLSFLWDEHGHVQRQTVDTQLQLDETSRYGAPDLEPLHFALESSARVLLAVIDDEWGRLLSVHLGEITELYRLENVLDTADTFRVHVMPEPDAHSLESAAEEAPRNAPVQHKSAQQGGRFHHALLAQVQRLHGVGAFEKLLIGGSVRGRADFRAQLGPDLRGTVAGEFAAPGDATAAALLTAAQAALLSLEEQLETAILDEALERGLYGGAPTLAAVQEGRVAQLLVSGSGSAQRVWQDTSGYVYAQVPASSVSPLTGGGVTERALREVLPLLRRRYGVHVRFLTGARAQRLDTQQLDTQMGGLAAVLRY</sequence>
<accession>A0A553UP94</accession>
<name>A0A553UP94_9DEIO</name>